<keyword evidence="10" id="KW-1185">Reference proteome</keyword>
<dbReference type="EC" id="2.7.7.87" evidence="3"/>
<dbReference type="InterPro" id="IPR050156">
    <property type="entry name" value="TC-AMP_synthase_SUA5"/>
</dbReference>
<evidence type="ECO:0000313" key="10">
    <source>
        <dbReference type="Proteomes" id="UP000694395"/>
    </source>
</evidence>
<evidence type="ECO:0000256" key="1">
    <source>
        <dbReference type="ARBA" id="ARBA00004496"/>
    </source>
</evidence>
<reference evidence="9" key="1">
    <citation type="submission" date="2020-07" db="EMBL/GenBank/DDBJ databases">
        <title>A long reads based de novo assembly of the rainbow trout Arlee double haploid line genome.</title>
        <authorList>
            <person name="Gao G."/>
            <person name="Palti Y."/>
        </authorList>
    </citation>
    <scope>NUCLEOTIDE SEQUENCE [LARGE SCALE GENOMIC DNA]</scope>
</reference>
<comment type="similarity">
    <text evidence="2">Belongs to the SUA5 family.</text>
</comment>
<dbReference type="Proteomes" id="UP000694395">
    <property type="component" value="Chromosome 2"/>
</dbReference>
<dbReference type="GO" id="GO:0006450">
    <property type="term" value="P:regulation of translational fidelity"/>
    <property type="evidence" value="ECO:0007669"/>
    <property type="project" value="TreeGrafter"/>
</dbReference>
<dbReference type="PANTHER" id="PTHR17490">
    <property type="entry name" value="SUA5"/>
    <property type="match status" value="1"/>
</dbReference>
<evidence type="ECO:0000256" key="7">
    <source>
        <dbReference type="ARBA" id="ARBA00048366"/>
    </source>
</evidence>
<accession>A0A8C7SJE0</accession>
<evidence type="ECO:0000256" key="2">
    <source>
        <dbReference type="ARBA" id="ARBA00007663"/>
    </source>
</evidence>
<evidence type="ECO:0000256" key="3">
    <source>
        <dbReference type="ARBA" id="ARBA00012584"/>
    </source>
</evidence>
<proteinExistence type="inferred from homology"/>
<reference evidence="9" key="2">
    <citation type="submission" date="2025-08" db="UniProtKB">
        <authorList>
            <consortium name="Ensembl"/>
        </authorList>
    </citation>
    <scope>IDENTIFICATION</scope>
</reference>
<dbReference type="SUPFAM" id="SSF55821">
    <property type="entry name" value="YrdC/RibB"/>
    <property type="match status" value="1"/>
</dbReference>
<dbReference type="Pfam" id="PF01300">
    <property type="entry name" value="Sua5_yciO_yrdC"/>
    <property type="match status" value="2"/>
</dbReference>
<keyword evidence="5" id="KW-0963">Cytoplasm</keyword>
<evidence type="ECO:0000259" key="8">
    <source>
        <dbReference type="PROSITE" id="PS51163"/>
    </source>
</evidence>
<protein>
    <recommendedName>
        <fullName evidence="4">Threonylcarbamoyl-AMP synthase</fullName>
        <ecNumber evidence="3">2.7.7.87</ecNumber>
    </recommendedName>
</protein>
<comment type="subcellular location">
    <subcellularLocation>
        <location evidence="1">Cytoplasm</location>
    </subcellularLocation>
</comment>
<reference evidence="9" key="3">
    <citation type="submission" date="2025-09" db="UniProtKB">
        <authorList>
            <consortium name="Ensembl"/>
        </authorList>
    </citation>
    <scope>IDENTIFICATION</scope>
</reference>
<feature type="domain" description="YrdC-like" evidence="8">
    <location>
        <begin position="55"/>
        <end position="221"/>
    </location>
</feature>
<dbReference type="AlphaFoldDB" id="A0A8C7SJE0"/>
<evidence type="ECO:0000256" key="4">
    <source>
        <dbReference type="ARBA" id="ARBA00015492"/>
    </source>
</evidence>
<dbReference type="InterPro" id="IPR006070">
    <property type="entry name" value="Sua5-like_dom"/>
</dbReference>
<dbReference type="GO" id="GO:0061710">
    <property type="term" value="F:L-threonylcarbamoyladenylate synthase"/>
    <property type="evidence" value="ECO:0007669"/>
    <property type="project" value="UniProtKB-EC"/>
</dbReference>
<dbReference type="GO" id="GO:0000049">
    <property type="term" value="F:tRNA binding"/>
    <property type="evidence" value="ECO:0007669"/>
    <property type="project" value="TreeGrafter"/>
</dbReference>
<keyword evidence="6" id="KW-0808">Transferase</keyword>
<dbReference type="GO" id="GO:0003725">
    <property type="term" value="F:double-stranded RNA binding"/>
    <property type="evidence" value="ECO:0007669"/>
    <property type="project" value="InterPro"/>
</dbReference>
<dbReference type="InterPro" id="IPR017945">
    <property type="entry name" value="DHBP_synth_RibB-like_a/b_dom"/>
</dbReference>
<dbReference type="Ensembl" id="ENSOMYT00000075152.2">
    <property type="protein sequence ID" value="ENSOMYP00000068979.2"/>
    <property type="gene ID" value="ENSOMYG00000031998.2"/>
</dbReference>
<dbReference type="PROSITE" id="PS51163">
    <property type="entry name" value="YRDC"/>
    <property type="match status" value="1"/>
</dbReference>
<dbReference type="PANTHER" id="PTHR17490:SF10">
    <property type="entry name" value="THREONYLCARBAMOYL-AMP SYNTHASE"/>
    <property type="match status" value="1"/>
</dbReference>
<dbReference type="Gene3D" id="3.90.870.10">
    <property type="entry name" value="DHBP synthase"/>
    <property type="match status" value="2"/>
</dbReference>
<evidence type="ECO:0000256" key="6">
    <source>
        <dbReference type="ARBA" id="ARBA00022679"/>
    </source>
</evidence>
<dbReference type="GO" id="GO:0005737">
    <property type="term" value="C:cytoplasm"/>
    <property type="evidence" value="ECO:0007669"/>
    <property type="project" value="UniProtKB-SubCell"/>
</dbReference>
<evidence type="ECO:0000256" key="5">
    <source>
        <dbReference type="ARBA" id="ARBA00022490"/>
    </source>
</evidence>
<evidence type="ECO:0000313" key="9">
    <source>
        <dbReference type="Ensembl" id="ENSOMYP00000068979.2"/>
    </source>
</evidence>
<organism evidence="9 10">
    <name type="scientific">Oncorhynchus mykiss</name>
    <name type="common">Rainbow trout</name>
    <name type="synonym">Salmo gairdneri</name>
    <dbReference type="NCBI Taxonomy" id="8022"/>
    <lineage>
        <taxon>Eukaryota</taxon>
        <taxon>Metazoa</taxon>
        <taxon>Chordata</taxon>
        <taxon>Craniata</taxon>
        <taxon>Vertebrata</taxon>
        <taxon>Euteleostomi</taxon>
        <taxon>Actinopterygii</taxon>
        <taxon>Neopterygii</taxon>
        <taxon>Teleostei</taxon>
        <taxon>Protacanthopterygii</taxon>
        <taxon>Salmoniformes</taxon>
        <taxon>Salmonidae</taxon>
        <taxon>Salmoninae</taxon>
        <taxon>Oncorhynchus</taxon>
    </lineage>
</organism>
<comment type="catalytic activity">
    <reaction evidence="7">
        <text>L-threonine + hydrogencarbonate + ATP = L-threonylcarbamoyladenylate + diphosphate + H2O</text>
        <dbReference type="Rhea" id="RHEA:36407"/>
        <dbReference type="ChEBI" id="CHEBI:15377"/>
        <dbReference type="ChEBI" id="CHEBI:17544"/>
        <dbReference type="ChEBI" id="CHEBI:30616"/>
        <dbReference type="ChEBI" id="CHEBI:33019"/>
        <dbReference type="ChEBI" id="CHEBI:57926"/>
        <dbReference type="ChEBI" id="CHEBI:73682"/>
        <dbReference type="EC" id="2.7.7.87"/>
    </reaction>
</comment>
<sequence length="240" mass="26432">MNTFLKFISNFMILRRVYKSSDPRWRTRCKELKTKMMRLSPQSVINGPSARVDGAEVTNSTVKALKDGRVVAVPTDTIYGLACLAQNSNAIKKVLNVVFYPCGGRYCKVSVKKELIGDLLPGPVTLVLERAEVLNTDLNPFTPLVVVCIPDQAFMRRLCQMCREPLAVTSANISSHSSTVAVHDFQDLWPQLSVVVDGGPIGDKSRLGSTGKYRIIRPGCAFSSTVHVLEHKYGLSEDTG</sequence>
<dbReference type="GeneTree" id="ENSGT00390000015364"/>
<name>A0A8C7SJE0_ONCMY</name>